<comment type="caution">
    <text evidence="2">The sequence shown here is derived from an EMBL/GenBank/DDBJ whole genome shotgun (WGS) entry which is preliminary data.</text>
</comment>
<keyword evidence="3" id="KW-1185">Reference proteome</keyword>
<feature type="region of interest" description="Disordered" evidence="1">
    <location>
        <begin position="33"/>
        <end position="82"/>
    </location>
</feature>
<evidence type="ECO:0000313" key="3">
    <source>
        <dbReference type="Proteomes" id="UP001165083"/>
    </source>
</evidence>
<feature type="compositionally biased region" description="Polar residues" evidence="1">
    <location>
        <begin position="41"/>
        <end position="53"/>
    </location>
</feature>
<dbReference type="EMBL" id="BSXW01000646">
    <property type="protein sequence ID" value="GMF27103.1"/>
    <property type="molecule type" value="Genomic_DNA"/>
</dbReference>
<organism evidence="2 3">
    <name type="scientific">Phytophthora lilii</name>
    <dbReference type="NCBI Taxonomy" id="2077276"/>
    <lineage>
        <taxon>Eukaryota</taxon>
        <taxon>Sar</taxon>
        <taxon>Stramenopiles</taxon>
        <taxon>Oomycota</taxon>
        <taxon>Peronosporomycetes</taxon>
        <taxon>Peronosporales</taxon>
        <taxon>Peronosporaceae</taxon>
        <taxon>Phytophthora</taxon>
    </lineage>
</organism>
<sequence>MHSSTLCPPNSQQLSEAVIGRVVQGFRRRSSVFNDQRAKHQTSQLVQEGQSVKTRNHTRQPSKRPWDALEDSLESDSGAIRPTKSIKVDERKMIEMIINERKQIRERRRQTKIRYREKKHQEMLNLE</sequence>
<name>A0A9W6U6T1_9STRA</name>
<accession>A0A9W6U6T1</accession>
<protein>
    <submittedName>
        <fullName evidence="2">Unnamed protein product</fullName>
    </submittedName>
</protein>
<dbReference type="AlphaFoldDB" id="A0A9W6U6T1"/>
<proteinExistence type="predicted"/>
<evidence type="ECO:0000256" key="1">
    <source>
        <dbReference type="SAM" id="MobiDB-lite"/>
    </source>
</evidence>
<dbReference type="Proteomes" id="UP001165083">
    <property type="component" value="Unassembled WGS sequence"/>
</dbReference>
<reference evidence="2" key="1">
    <citation type="submission" date="2023-04" db="EMBL/GenBank/DDBJ databases">
        <title>Phytophthora lilii NBRC 32176.</title>
        <authorList>
            <person name="Ichikawa N."/>
            <person name="Sato H."/>
            <person name="Tonouchi N."/>
        </authorList>
    </citation>
    <scope>NUCLEOTIDE SEQUENCE</scope>
    <source>
        <strain evidence="2">NBRC 32176</strain>
    </source>
</reference>
<gene>
    <name evidence="2" type="ORF">Plil01_001131400</name>
</gene>
<evidence type="ECO:0000313" key="2">
    <source>
        <dbReference type="EMBL" id="GMF27103.1"/>
    </source>
</evidence>